<proteinExistence type="predicted"/>
<sequence length="242" mass="27636">MAVPVRPPRRFYLAQSLLLAITGALLLWLFHATRLDLRLEARYYDAVNHTFPWRYAWVTKYLVHRYLKYALLVAGLGVWLVALRGRLTGRWPRVLDGRHRRWWLVAWSFVAVPVLVGILHRTSAMHCPWEVIEFGGQAPYFDLLSAAPAGMRAGHCFPAAFVSSGSWLLSLALLWYPERRLRSFAIGVITLAFTFGLGWGQQMRGAHFLSHTLWTLWISWATIVLLHAACGAWKETGRGAVR</sequence>
<evidence type="ECO:0000313" key="3">
    <source>
        <dbReference type="Proteomes" id="UP001165423"/>
    </source>
</evidence>
<evidence type="ECO:0000256" key="1">
    <source>
        <dbReference type="SAM" id="Phobius"/>
    </source>
</evidence>
<feature type="transmembrane region" description="Helical" evidence="1">
    <location>
        <begin position="66"/>
        <end position="82"/>
    </location>
</feature>
<evidence type="ECO:0000313" key="2">
    <source>
        <dbReference type="EMBL" id="MCJ0826176.1"/>
    </source>
</evidence>
<keyword evidence="1" id="KW-0812">Transmembrane</keyword>
<feature type="transmembrane region" description="Helical" evidence="1">
    <location>
        <begin position="183"/>
        <end position="201"/>
    </location>
</feature>
<keyword evidence="1" id="KW-1133">Transmembrane helix</keyword>
<feature type="transmembrane region" description="Helical" evidence="1">
    <location>
        <begin position="157"/>
        <end position="176"/>
    </location>
</feature>
<organism evidence="2 3">
    <name type="scientific">Cognatiluteimonas sedimenti</name>
    <dbReference type="NCBI Taxonomy" id="2927791"/>
    <lineage>
        <taxon>Bacteria</taxon>
        <taxon>Pseudomonadati</taxon>
        <taxon>Pseudomonadota</taxon>
        <taxon>Gammaproteobacteria</taxon>
        <taxon>Lysobacterales</taxon>
        <taxon>Lysobacteraceae</taxon>
        <taxon>Cognatiluteimonas</taxon>
    </lineage>
</organism>
<keyword evidence="3" id="KW-1185">Reference proteome</keyword>
<accession>A0ABT0A5D8</accession>
<feature type="transmembrane region" description="Helical" evidence="1">
    <location>
        <begin position="213"/>
        <end position="233"/>
    </location>
</feature>
<name>A0ABT0A5D8_9GAMM</name>
<keyword evidence="1" id="KW-0472">Membrane</keyword>
<dbReference type="CDD" id="cd03396">
    <property type="entry name" value="PAP2_like_6"/>
    <property type="match status" value="1"/>
</dbReference>
<gene>
    <name evidence="2" type="ORF">MQC88_09495</name>
</gene>
<feature type="transmembrane region" description="Helical" evidence="1">
    <location>
        <begin position="12"/>
        <end position="30"/>
    </location>
</feature>
<dbReference type="EMBL" id="JALGCL010000003">
    <property type="protein sequence ID" value="MCJ0826176.1"/>
    <property type="molecule type" value="Genomic_DNA"/>
</dbReference>
<protein>
    <submittedName>
        <fullName evidence="2">Uncharacterized protein</fullName>
    </submittedName>
</protein>
<dbReference type="RefSeq" id="WP_243321419.1">
    <property type="nucleotide sequence ID" value="NZ_JALGCL010000003.1"/>
</dbReference>
<reference evidence="2 3" key="1">
    <citation type="submission" date="2022-03" db="EMBL/GenBank/DDBJ databases">
        <title>Luteimonas soily sp. nov., a novel bacterium isolated from the soil.</title>
        <authorList>
            <person name="Zhang X."/>
        </authorList>
    </citation>
    <scope>NUCLEOTIDE SEQUENCE [LARGE SCALE GENOMIC DNA]</scope>
    <source>
        <strain evidence="2 3">50</strain>
    </source>
</reference>
<comment type="caution">
    <text evidence="2">The sequence shown here is derived from an EMBL/GenBank/DDBJ whole genome shotgun (WGS) entry which is preliminary data.</text>
</comment>
<dbReference type="Proteomes" id="UP001165423">
    <property type="component" value="Unassembled WGS sequence"/>
</dbReference>
<feature type="transmembrane region" description="Helical" evidence="1">
    <location>
        <begin position="102"/>
        <end position="120"/>
    </location>
</feature>